<name>A0ABQ9G2Q5_9NEOP</name>
<feature type="compositionally biased region" description="Basic and acidic residues" evidence="1">
    <location>
        <begin position="216"/>
        <end position="226"/>
    </location>
</feature>
<reference evidence="3 4" key="1">
    <citation type="submission" date="2023-02" db="EMBL/GenBank/DDBJ databases">
        <title>LHISI_Scaffold_Assembly.</title>
        <authorList>
            <person name="Stuart O.P."/>
            <person name="Cleave R."/>
            <person name="Magrath M.J.L."/>
            <person name="Mikheyev A.S."/>
        </authorList>
    </citation>
    <scope>NUCLEOTIDE SEQUENCE [LARGE SCALE GENOMIC DNA]</scope>
    <source>
        <strain evidence="3">Daus_M_001</strain>
        <tissue evidence="3">Leg muscle</tissue>
    </source>
</reference>
<gene>
    <name evidence="3" type="ORF">PR048_032621</name>
</gene>
<keyword evidence="4" id="KW-1185">Reference proteome</keyword>
<protein>
    <recommendedName>
        <fullName evidence="2">Kinesin-like KIF1-type domain-containing protein</fullName>
    </recommendedName>
</protein>
<comment type="caution">
    <text evidence="3">The sequence shown here is derived from an EMBL/GenBank/DDBJ whole genome shotgun (WGS) entry which is preliminary data.</text>
</comment>
<evidence type="ECO:0000259" key="2">
    <source>
        <dbReference type="Pfam" id="PF12423"/>
    </source>
</evidence>
<accession>A0ABQ9G2Q5</accession>
<dbReference type="Proteomes" id="UP001159363">
    <property type="component" value="Chromosome 15"/>
</dbReference>
<sequence length="274" mass="30790">MGQRTLIAVTIGIPGSMHVTKESHPDCRYTSLCFLVKVTTVWSSACRQRLELMREMYHNEAELSPTSPDYNIESLTGGDPFYDRFPWFRMVGRAFVYLSNLLYPVHLIHKVAIVNEKGDVRGYLKVAVQPVIEENNVDYGSGVRQSARISFDDELFIGGRKRNTPANQSLDRSIDERVVEGQGNMQESMKDKLEGKFSCFISSLCFWSDTGNVPCPEHEGDADSGHGDSSVSSDVKEEDLPDHLQLGNSFTFRLTILQAVGISPEYADIFCQFK</sequence>
<proteinExistence type="predicted"/>
<dbReference type="Pfam" id="PF12423">
    <property type="entry name" value="KIF1B"/>
    <property type="match status" value="1"/>
</dbReference>
<dbReference type="EMBL" id="JARBHB010000016">
    <property type="protein sequence ID" value="KAJ8866760.1"/>
    <property type="molecule type" value="Genomic_DNA"/>
</dbReference>
<feature type="domain" description="Kinesin-like KIF1-type" evidence="2">
    <location>
        <begin position="47"/>
        <end position="93"/>
    </location>
</feature>
<evidence type="ECO:0000313" key="3">
    <source>
        <dbReference type="EMBL" id="KAJ8866760.1"/>
    </source>
</evidence>
<evidence type="ECO:0000256" key="1">
    <source>
        <dbReference type="SAM" id="MobiDB-lite"/>
    </source>
</evidence>
<evidence type="ECO:0000313" key="4">
    <source>
        <dbReference type="Proteomes" id="UP001159363"/>
    </source>
</evidence>
<organism evidence="3 4">
    <name type="scientific">Dryococelus australis</name>
    <dbReference type="NCBI Taxonomy" id="614101"/>
    <lineage>
        <taxon>Eukaryota</taxon>
        <taxon>Metazoa</taxon>
        <taxon>Ecdysozoa</taxon>
        <taxon>Arthropoda</taxon>
        <taxon>Hexapoda</taxon>
        <taxon>Insecta</taxon>
        <taxon>Pterygota</taxon>
        <taxon>Neoptera</taxon>
        <taxon>Polyneoptera</taxon>
        <taxon>Phasmatodea</taxon>
        <taxon>Verophasmatodea</taxon>
        <taxon>Anareolatae</taxon>
        <taxon>Phasmatidae</taxon>
        <taxon>Eurycanthinae</taxon>
        <taxon>Dryococelus</taxon>
    </lineage>
</organism>
<dbReference type="InterPro" id="IPR022140">
    <property type="entry name" value="Kinesin-like_KIF1-typ"/>
</dbReference>
<feature type="region of interest" description="Disordered" evidence="1">
    <location>
        <begin position="216"/>
        <end position="238"/>
    </location>
</feature>